<name>A0A9D4RFA3_DREPO</name>
<evidence type="ECO:0000313" key="3">
    <source>
        <dbReference type="Proteomes" id="UP000828390"/>
    </source>
</evidence>
<accession>A0A9D4RFA3</accession>
<dbReference type="Proteomes" id="UP000828390">
    <property type="component" value="Unassembled WGS sequence"/>
</dbReference>
<dbReference type="EMBL" id="JAIWYP010000002">
    <property type="protein sequence ID" value="KAH3866174.1"/>
    <property type="molecule type" value="Genomic_DNA"/>
</dbReference>
<evidence type="ECO:0000256" key="1">
    <source>
        <dbReference type="SAM" id="MobiDB-lite"/>
    </source>
</evidence>
<reference evidence="2" key="1">
    <citation type="journal article" date="2019" name="bioRxiv">
        <title>The Genome of the Zebra Mussel, Dreissena polymorpha: A Resource for Invasive Species Research.</title>
        <authorList>
            <person name="McCartney M.A."/>
            <person name="Auch B."/>
            <person name="Kono T."/>
            <person name="Mallez S."/>
            <person name="Zhang Y."/>
            <person name="Obille A."/>
            <person name="Becker A."/>
            <person name="Abrahante J.E."/>
            <person name="Garbe J."/>
            <person name="Badalamenti J.P."/>
            <person name="Herman A."/>
            <person name="Mangelson H."/>
            <person name="Liachko I."/>
            <person name="Sullivan S."/>
            <person name="Sone E.D."/>
            <person name="Koren S."/>
            <person name="Silverstein K.A.T."/>
            <person name="Beckman K.B."/>
            <person name="Gohl D.M."/>
        </authorList>
    </citation>
    <scope>NUCLEOTIDE SEQUENCE</scope>
    <source>
        <strain evidence="2">Duluth1</strain>
        <tissue evidence="2">Whole animal</tissue>
    </source>
</reference>
<organism evidence="2 3">
    <name type="scientific">Dreissena polymorpha</name>
    <name type="common">Zebra mussel</name>
    <name type="synonym">Mytilus polymorpha</name>
    <dbReference type="NCBI Taxonomy" id="45954"/>
    <lineage>
        <taxon>Eukaryota</taxon>
        <taxon>Metazoa</taxon>
        <taxon>Spiralia</taxon>
        <taxon>Lophotrochozoa</taxon>
        <taxon>Mollusca</taxon>
        <taxon>Bivalvia</taxon>
        <taxon>Autobranchia</taxon>
        <taxon>Heteroconchia</taxon>
        <taxon>Euheterodonta</taxon>
        <taxon>Imparidentia</taxon>
        <taxon>Neoheterodontei</taxon>
        <taxon>Myida</taxon>
        <taxon>Dreissenoidea</taxon>
        <taxon>Dreissenidae</taxon>
        <taxon>Dreissena</taxon>
    </lineage>
</organism>
<feature type="region of interest" description="Disordered" evidence="1">
    <location>
        <begin position="67"/>
        <end position="97"/>
    </location>
</feature>
<feature type="compositionally biased region" description="Basic and acidic residues" evidence="1">
    <location>
        <begin position="67"/>
        <end position="82"/>
    </location>
</feature>
<keyword evidence="3" id="KW-1185">Reference proteome</keyword>
<sequence length="206" mass="22965">MCLSASMNITMMMMMIYRNLKKSFPDTYQDYSVKPDSKFFHDNRRQGWQASTNDKCYPYTGKARAIDDRGKSAEKPSTRVDGSKTSATVPDSLPDRRGTYRRLPDSLRRCLDSLPDRLGTCKRLLDRDPDTLFDGANSQTVPDVSKTIKEPSGESLTVCDGAKTVWAPEGYLKMVIDVSNTVSAPAGDFQTVFGDARQSLRPVGEL</sequence>
<dbReference type="AlphaFoldDB" id="A0A9D4RFA3"/>
<reference evidence="2" key="2">
    <citation type="submission" date="2020-11" db="EMBL/GenBank/DDBJ databases">
        <authorList>
            <person name="McCartney M.A."/>
            <person name="Auch B."/>
            <person name="Kono T."/>
            <person name="Mallez S."/>
            <person name="Becker A."/>
            <person name="Gohl D.M."/>
            <person name="Silverstein K.A.T."/>
            <person name="Koren S."/>
            <person name="Bechman K.B."/>
            <person name="Herman A."/>
            <person name="Abrahante J.E."/>
            <person name="Garbe J."/>
        </authorList>
    </citation>
    <scope>NUCLEOTIDE SEQUENCE</scope>
    <source>
        <strain evidence="2">Duluth1</strain>
        <tissue evidence="2">Whole animal</tissue>
    </source>
</reference>
<evidence type="ECO:0000313" key="2">
    <source>
        <dbReference type="EMBL" id="KAH3866174.1"/>
    </source>
</evidence>
<protein>
    <submittedName>
        <fullName evidence="2">Uncharacterized protein</fullName>
    </submittedName>
</protein>
<gene>
    <name evidence="2" type="ORF">DPMN_029231</name>
</gene>
<proteinExistence type="predicted"/>
<comment type="caution">
    <text evidence="2">The sequence shown here is derived from an EMBL/GenBank/DDBJ whole genome shotgun (WGS) entry which is preliminary data.</text>
</comment>